<feature type="transmembrane region" description="Helical" evidence="8">
    <location>
        <begin position="287"/>
        <end position="307"/>
    </location>
</feature>
<reference evidence="10 11" key="1">
    <citation type="submission" date="2024-02" db="EMBL/GenBank/DDBJ databases">
        <authorList>
            <person name="Vignale AGUSTIN F."/>
            <person name="Sosa J E."/>
            <person name="Modenutti C."/>
        </authorList>
    </citation>
    <scope>NUCLEOTIDE SEQUENCE [LARGE SCALE GENOMIC DNA]</scope>
</reference>
<keyword evidence="11" id="KW-1185">Reference proteome</keyword>
<dbReference type="EMBL" id="CAUOFW020005169">
    <property type="protein sequence ID" value="CAK9168914.1"/>
    <property type="molecule type" value="Genomic_DNA"/>
</dbReference>
<accession>A0ABC8TPT0</accession>
<keyword evidence="2" id="KW-0813">Transport</keyword>
<dbReference type="InterPro" id="IPR036640">
    <property type="entry name" value="ABC1_TM_sf"/>
</dbReference>
<dbReference type="PANTHER" id="PTHR43394">
    <property type="entry name" value="ATP-DEPENDENT PERMEASE MDL1, MITOCHONDRIAL"/>
    <property type="match status" value="1"/>
</dbReference>
<dbReference type="PROSITE" id="PS50929">
    <property type="entry name" value="ABC_TM1F"/>
    <property type="match status" value="1"/>
</dbReference>
<evidence type="ECO:0000256" key="1">
    <source>
        <dbReference type="ARBA" id="ARBA00004141"/>
    </source>
</evidence>
<evidence type="ECO:0000256" key="6">
    <source>
        <dbReference type="ARBA" id="ARBA00023136"/>
    </source>
</evidence>
<dbReference type="PANTHER" id="PTHR43394:SF11">
    <property type="entry name" value="ATP-BINDING CASSETTE TRANSPORTER"/>
    <property type="match status" value="1"/>
</dbReference>
<evidence type="ECO:0000259" key="9">
    <source>
        <dbReference type="PROSITE" id="PS50929"/>
    </source>
</evidence>
<evidence type="ECO:0000256" key="5">
    <source>
        <dbReference type="ARBA" id="ARBA00022989"/>
    </source>
</evidence>
<feature type="region of interest" description="Disordered" evidence="7">
    <location>
        <begin position="107"/>
        <end position="128"/>
    </location>
</feature>
<feature type="domain" description="ABC transmembrane type-1" evidence="9">
    <location>
        <begin position="166"/>
        <end position="371"/>
    </location>
</feature>
<keyword evidence="3 8" id="KW-0812">Transmembrane</keyword>
<evidence type="ECO:0000256" key="4">
    <source>
        <dbReference type="ARBA" id="ARBA00022737"/>
    </source>
</evidence>
<evidence type="ECO:0000313" key="10">
    <source>
        <dbReference type="EMBL" id="CAK9168914.1"/>
    </source>
</evidence>
<feature type="region of interest" description="Disordered" evidence="7">
    <location>
        <begin position="13"/>
        <end position="42"/>
    </location>
</feature>
<evidence type="ECO:0000313" key="11">
    <source>
        <dbReference type="Proteomes" id="UP001642360"/>
    </source>
</evidence>
<dbReference type="GO" id="GO:0016020">
    <property type="term" value="C:membrane"/>
    <property type="evidence" value="ECO:0007669"/>
    <property type="project" value="UniProtKB-SubCell"/>
</dbReference>
<feature type="transmembrane region" description="Helical" evidence="8">
    <location>
        <begin position="313"/>
        <end position="333"/>
    </location>
</feature>
<evidence type="ECO:0000256" key="8">
    <source>
        <dbReference type="SAM" id="Phobius"/>
    </source>
</evidence>
<evidence type="ECO:0000256" key="7">
    <source>
        <dbReference type="SAM" id="MobiDB-lite"/>
    </source>
</evidence>
<dbReference type="FunFam" id="1.20.1560.10:FF:000021">
    <property type="entry name" value="ABC transporter B family member 6"/>
    <property type="match status" value="1"/>
</dbReference>
<comment type="caution">
    <text evidence="10">The sequence shown here is derived from an EMBL/GenBank/DDBJ whole genome shotgun (WGS) entry which is preliminary data.</text>
</comment>
<dbReference type="InterPro" id="IPR039421">
    <property type="entry name" value="Type_1_exporter"/>
</dbReference>
<sequence length="466" mass="52328">MILISLGSVSRTSTRDYKETAYQTKNDSSSGSDFQDSSPPHIVESPLFHKMVKSPAHQETNGIHTIQLSNGTYDYEESTKDQIPHPEQTSRFETRLPELPKIDASLAKQETSNASDPASPISLFLPSGSKNKCSRSELKENERKLQRPPSFWRLVRLSFAEWLYAVLGSFGAAIFGSFNPLLAYVLALIVTTYYRDGEGHHLHYEVNKWCTIITCMGVVTVVANFLQHFYFGIMGEKMTERVRRLMFSAMLRNEVGWFDEEENTSDTFSMRLANDATFVRAAFSNRLSIFIQDSAAVIVAVFIGMLLEWRLAFVASATLPFLVVSAIAQKMWLSGFSRGIQELHRKASLVLEDAVKSIYTVVAFCAGNKFLLFACNALLLWYTAISVKNGDIDLPNALKEYMVFSFATFALVEPFGLAPYILKRRESLISVFEIIDLPAVLANRRSAGLMLAFKKTGDNANDESWL</sequence>
<protein>
    <recommendedName>
        <fullName evidence="9">ABC transmembrane type-1 domain-containing protein</fullName>
    </recommendedName>
</protein>
<evidence type="ECO:0000256" key="2">
    <source>
        <dbReference type="ARBA" id="ARBA00022448"/>
    </source>
</evidence>
<evidence type="ECO:0000256" key="3">
    <source>
        <dbReference type="ARBA" id="ARBA00022692"/>
    </source>
</evidence>
<dbReference type="AlphaFoldDB" id="A0ABC8TPT0"/>
<gene>
    <name evidence="10" type="ORF">ILEXP_LOCUS38331</name>
</gene>
<dbReference type="Pfam" id="PF00664">
    <property type="entry name" value="ABC_membrane"/>
    <property type="match status" value="1"/>
</dbReference>
<keyword evidence="6 8" id="KW-0472">Membrane</keyword>
<feature type="transmembrane region" description="Helical" evidence="8">
    <location>
        <begin position="401"/>
        <end position="422"/>
    </location>
</feature>
<feature type="compositionally biased region" description="Low complexity" evidence="7">
    <location>
        <begin position="27"/>
        <end position="38"/>
    </location>
</feature>
<keyword evidence="5 8" id="KW-1133">Transmembrane helix</keyword>
<comment type="subcellular location">
    <subcellularLocation>
        <location evidence="1">Membrane</location>
        <topology evidence="1">Multi-pass membrane protein</topology>
    </subcellularLocation>
</comment>
<feature type="transmembrane region" description="Helical" evidence="8">
    <location>
        <begin position="211"/>
        <end position="233"/>
    </location>
</feature>
<organism evidence="10 11">
    <name type="scientific">Ilex paraguariensis</name>
    <name type="common">yerba mate</name>
    <dbReference type="NCBI Taxonomy" id="185542"/>
    <lineage>
        <taxon>Eukaryota</taxon>
        <taxon>Viridiplantae</taxon>
        <taxon>Streptophyta</taxon>
        <taxon>Embryophyta</taxon>
        <taxon>Tracheophyta</taxon>
        <taxon>Spermatophyta</taxon>
        <taxon>Magnoliopsida</taxon>
        <taxon>eudicotyledons</taxon>
        <taxon>Gunneridae</taxon>
        <taxon>Pentapetalae</taxon>
        <taxon>asterids</taxon>
        <taxon>campanulids</taxon>
        <taxon>Aquifoliales</taxon>
        <taxon>Aquifoliaceae</taxon>
        <taxon>Ilex</taxon>
    </lineage>
</organism>
<feature type="transmembrane region" description="Helical" evidence="8">
    <location>
        <begin position="162"/>
        <end position="191"/>
    </location>
</feature>
<dbReference type="CDD" id="cd18578">
    <property type="entry name" value="ABC_6TM_Pgp_ABCB1_D2_like"/>
    <property type="match status" value="1"/>
</dbReference>
<keyword evidence="4" id="KW-0677">Repeat</keyword>
<dbReference type="Proteomes" id="UP001642360">
    <property type="component" value="Unassembled WGS sequence"/>
</dbReference>
<dbReference type="SUPFAM" id="SSF90123">
    <property type="entry name" value="ABC transporter transmembrane region"/>
    <property type="match status" value="1"/>
</dbReference>
<dbReference type="Gene3D" id="1.20.1560.10">
    <property type="entry name" value="ABC transporter type 1, transmembrane domain"/>
    <property type="match status" value="1"/>
</dbReference>
<feature type="transmembrane region" description="Helical" evidence="8">
    <location>
        <begin position="354"/>
        <end position="381"/>
    </location>
</feature>
<dbReference type="InterPro" id="IPR011527">
    <property type="entry name" value="ABC1_TM_dom"/>
</dbReference>
<proteinExistence type="predicted"/>
<name>A0ABC8TPT0_9AQUA</name>